<feature type="region of interest" description="Disordered" evidence="1">
    <location>
        <begin position="78"/>
        <end position="195"/>
    </location>
</feature>
<proteinExistence type="predicted"/>
<name>A0A6N2AT07_SOLCI</name>
<feature type="compositionally biased region" description="Basic residues" evidence="1">
    <location>
        <begin position="186"/>
        <end position="195"/>
    </location>
</feature>
<evidence type="ECO:0000256" key="1">
    <source>
        <dbReference type="SAM" id="MobiDB-lite"/>
    </source>
</evidence>
<feature type="region of interest" description="Disordered" evidence="1">
    <location>
        <begin position="33"/>
        <end position="52"/>
    </location>
</feature>
<sequence length="469" mass="52975">MVNFLVAYSNDENSSDNASSQGEENPSIYTVTAQGEENQPTNKPSKQRDFHKLNKKDHFIVKYQKLNSAYITTTSHRINSTTSHRITTTTSHRITTTNSSRNTITTTTKKPSSSPSQKPTPQNLPNSPLPPSPHSLNTDDILLSTLHPQKPRRPRKHIAVKQVRAHQPITQSANVFKPTGGATSSGKRRRLGKSHVHSYVSPMILDSESYDCSEVKTSKTPQSKSKSAKRNVNKFLKVERKNYFQTKTVLRGRTFYPDILSMDIVKQVCELLRFQGWEEIFLEPNLIYEQEVVDFYTNLKILEGDVVSSSVKGFEIVFDATKLGEILHIPPVGIIDYHWVFDEHSSLPSKFSQGRVDSRAQTVLKERIDWPTLIIKHFARIVDPQLDSHQLAFGNLLTRVFNAFEVPFGEGRVLTRANMFTQAILVDCGIPMESEQVANASPRSSGLVAQLLRELKVAEEKYVTLELEN</sequence>
<dbReference type="AlphaFoldDB" id="A0A6N2AT07"/>
<protein>
    <submittedName>
        <fullName evidence="2">Uncharacterized protein</fullName>
    </submittedName>
</protein>
<comment type="caution">
    <text evidence="2">The sequence shown here is derived from an EMBL/GenBank/DDBJ whole genome shotgun (WGS) entry which is preliminary data.</text>
</comment>
<evidence type="ECO:0000313" key="2">
    <source>
        <dbReference type="EMBL" id="TMW84849.1"/>
    </source>
</evidence>
<gene>
    <name evidence="2" type="ORF">EJD97_024248</name>
</gene>
<feature type="compositionally biased region" description="Polar residues" evidence="1">
    <location>
        <begin position="33"/>
        <end position="44"/>
    </location>
</feature>
<organism evidence="2">
    <name type="scientific">Solanum chilense</name>
    <name type="common">Tomato</name>
    <name type="synonym">Lycopersicon chilense</name>
    <dbReference type="NCBI Taxonomy" id="4083"/>
    <lineage>
        <taxon>Eukaryota</taxon>
        <taxon>Viridiplantae</taxon>
        <taxon>Streptophyta</taxon>
        <taxon>Embryophyta</taxon>
        <taxon>Tracheophyta</taxon>
        <taxon>Spermatophyta</taxon>
        <taxon>Magnoliopsida</taxon>
        <taxon>eudicotyledons</taxon>
        <taxon>Gunneridae</taxon>
        <taxon>Pentapetalae</taxon>
        <taxon>asterids</taxon>
        <taxon>lamiids</taxon>
        <taxon>Solanales</taxon>
        <taxon>Solanaceae</taxon>
        <taxon>Solanoideae</taxon>
        <taxon>Solaneae</taxon>
        <taxon>Solanum</taxon>
        <taxon>Solanum subgen. Lycopersicon</taxon>
    </lineage>
</organism>
<accession>A0A6N2AT07</accession>
<dbReference type="EMBL" id="RXGB01008245">
    <property type="protein sequence ID" value="TMW84849.1"/>
    <property type="molecule type" value="Genomic_DNA"/>
</dbReference>
<feature type="compositionally biased region" description="Low complexity" evidence="1">
    <location>
        <begin position="78"/>
        <end position="126"/>
    </location>
</feature>
<feature type="compositionally biased region" description="Basic residues" evidence="1">
    <location>
        <begin position="149"/>
        <end position="159"/>
    </location>
</feature>
<reference evidence="2" key="1">
    <citation type="submission" date="2019-05" db="EMBL/GenBank/DDBJ databases">
        <title>The de novo reference genome and transcriptome assemblies of the wild tomato species Solanum chilense.</title>
        <authorList>
            <person name="Stam R."/>
            <person name="Nosenko T."/>
            <person name="Hoerger A.C."/>
            <person name="Stephan W."/>
            <person name="Seidel M.A."/>
            <person name="Kuhn J.M.M."/>
            <person name="Haberer G."/>
            <person name="Tellier A."/>
        </authorList>
    </citation>
    <scope>NUCLEOTIDE SEQUENCE</scope>
    <source>
        <tissue evidence="2">Mature leaves</tissue>
    </source>
</reference>